<proteinExistence type="predicted"/>
<dbReference type="Pfam" id="PF20329">
    <property type="entry name" value="DUF6624"/>
    <property type="match status" value="1"/>
</dbReference>
<reference evidence="1 2" key="1">
    <citation type="submission" date="2017-08" db="EMBL/GenBank/DDBJ databases">
        <title>Infants hospitalized years apart are colonized by the same room-sourced microbial strains.</title>
        <authorList>
            <person name="Brooks B."/>
            <person name="Olm M.R."/>
            <person name="Firek B.A."/>
            <person name="Baker R."/>
            <person name="Thomas B.C."/>
            <person name="Morowitz M.J."/>
            <person name="Banfield J.F."/>
        </authorList>
    </citation>
    <scope>NUCLEOTIDE SEQUENCE [LARGE SCALE GENOMIC DNA]</scope>
    <source>
        <strain evidence="1">S2_012_000_R2_81</strain>
    </source>
</reference>
<comment type="caution">
    <text evidence="1">The sequence shown here is derived from an EMBL/GenBank/DDBJ whole genome shotgun (WGS) entry which is preliminary data.</text>
</comment>
<dbReference type="EMBL" id="QFOD01000010">
    <property type="protein sequence ID" value="PZP31671.1"/>
    <property type="molecule type" value="Genomic_DNA"/>
</dbReference>
<dbReference type="AlphaFoldDB" id="A0A2W5DIH9"/>
<accession>A0A2W5DIH9</accession>
<evidence type="ECO:0000313" key="1">
    <source>
        <dbReference type="EMBL" id="PZP31671.1"/>
    </source>
</evidence>
<protein>
    <submittedName>
        <fullName evidence="1">Uncharacterized protein</fullName>
    </submittedName>
</protein>
<name>A0A2W5DIH9_9BURK</name>
<sequence>MQRVDTDNTAQLRRWVAEMGFPRASDVGYEGVSDVWLLVQHSPLIADLLPQLRAAAQIGELARSSLALSEDRARMQAGLPQRYGSQLKSGSDGKLALHPLESAEDVDSLRESMDLEPLDDYLRRFKR</sequence>
<gene>
    <name evidence="1" type="ORF">DI603_12585</name>
</gene>
<dbReference type="Proteomes" id="UP000249633">
    <property type="component" value="Unassembled WGS sequence"/>
</dbReference>
<organism evidence="1 2">
    <name type="scientific">Roseateles depolymerans</name>
    <dbReference type="NCBI Taxonomy" id="76731"/>
    <lineage>
        <taxon>Bacteria</taxon>
        <taxon>Pseudomonadati</taxon>
        <taxon>Pseudomonadota</taxon>
        <taxon>Betaproteobacteria</taxon>
        <taxon>Burkholderiales</taxon>
        <taxon>Sphaerotilaceae</taxon>
        <taxon>Roseateles</taxon>
    </lineage>
</organism>
<dbReference type="InterPro" id="IPR046732">
    <property type="entry name" value="DUF6624"/>
</dbReference>
<evidence type="ECO:0000313" key="2">
    <source>
        <dbReference type="Proteomes" id="UP000249633"/>
    </source>
</evidence>